<evidence type="ECO:0000313" key="7">
    <source>
        <dbReference type="Proteomes" id="UP000299102"/>
    </source>
</evidence>
<dbReference type="GO" id="GO:0004034">
    <property type="term" value="F:aldose 1-epimerase activity"/>
    <property type="evidence" value="ECO:0007669"/>
    <property type="project" value="UniProtKB-EC"/>
</dbReference>
<dbReference type="STRING" id="151549.A0A4C1SVV1"/>
<sequence>MVIVQEEDFGTITDPMTKQKVKVRRFTLSNSQKMSVQLLTLGVNIASVRLPDKKGQIDELSLSFNNVEDYLASQPAYIGATMGRVANRVANGRFILNGKR</sequence>
<dbReference type="InterPro" id="IPR011013">
    <property type="entry name" value="Gal_mutarotase_sf_dom"/>
</dbReference>
<dbReference type="GO" id="GO:0030246">
    <property type="term" value="F:carbohydrate binding"/>
    <property type="evidence" value="ECO:0007669"/>
    <property type="project" value="InterPro"/>
</dbReference>
<dbReference type="Gene3D" id="2.70.98.10">
    <property type="match status" value="1"/>
</dbReference>
<dbReference type="OrthoDB" id="274691at2759"/>
<gene>
    <name evidence="6" type="primary">Galm</name>
    <name evidence="6" type="ORF">EVAR_73328_1</name>
</gene>
<dbReference type="GO" id="GO:0033499">
    <property type="term" value="P:galactose catabolic process via UDP-galactose, Leloir pathway"/>
    <property type="evidence" value="ECO:0007669"/>
    <property type="project" value="TreeGrafter"/>
</dbReference>
<organism evidence="6 7">
    <name type="scientific">Eumeta variegata</name>
    <name type="common">Bagworm moth</name>
    <name type="synonym">Eumeta japonica</name>
    <dbReference type="NCBI Taxonomy" id="151549"/>
    <lineage>
        <taxon>Eukaryota</taxon>
        <taxon>Metazoa</taxon>
        <taxon>Ecdysozoa</taxon>
        <taxon>Arthropoda</taxon>
        <taxon>Hexapoda</taxon>
        <taxon>Insecta</taxon>
        <taxon>Pterygota</taxon>
        <taxon>Neoptera</taxon>
        <taxon>Endopterygota</taxon>
        <taxon>Lepidoptera</taxon>
        <taxon>Glossata</taxon>
        <taxon>Ditrysia</taxon>
        <taxon>Tineoidea</taxon>
        <taxon>Psychidae</taxon>
        <taxon>Oiketicinae</taxon>
        <taxon>Eumeta</taxon>
    </lineage>
</organism>
<evidence type="ECO:0000256" key="2">
    <source>
        <dbReference type="ARBA" id="ARBA00004947"/>
    </source>
</evidence>
<reference evidence="6 7" key="1">
    <citation type="journal article" date="2019" name="Commun. Biol.">
        <title>The bagworm genome reveals a unique fibroin gene that provides high tensile strength.</title>
        <authorList>
            <person name="Kono N."/>
            <person name="Nakamura H."/>
            <person name="Ohtoshi R."/>
            <person name="Tomita M."/>
            <person name="Numata K."/>
            <person name="Arakawa K."/>
        </authorList>
    </citation>
    <scope>NUCLEOTIDE SEQUENCE [LARGE SCALE GENOMIC DNA]</scope>
</reference>
<dbReference type="UniPathway" id="UPA00214"/>
<name>A0A4C1SVV1_EUMVA</name>
<dbReference type="Proteomes" id="UP000299102">
    <property type="component" value="Unassembled WGS sequence"/>
</dbReference>
<dbReference type="PANTHER" id="PTHR10091:SF0">
    <property type="entry name" value="GALACTOSE MUTAROTASE"/>
    <property type="match status" value="1"/>
</dbReference>
<dbReference type="InterPro" id="IPR014718">
    <property type="entry name" value="GH-type_carb-bd"/>
</dbReference>
<dbReference type="EMBL" id="BGZK01003987">
    <property type="protein sequence ID" value="GBP06076.1"/>
    <property type="molecule type" value="Genomic_DNA"/>
</dbReference>
<dbReference type="GO" id="GO:0006006">
    <property type="term" value="P:glucose metabolic process"/>
    <property type="evidence" value="ECO:0007669"/>
    <property type="project" value="TreeGrafter"/>
</dbReference>
<comment type="caution">
    <text evidence="6">The sequence shown here is derived from an EMBL/GenBank/DDBJ whole genome shotgun (WGS) entry which is preliminary data.</text>
</comment>
<evidence type="ECO:0000256" key="4">
    <source>
        <dbReference type="ARBA" id="ARBA00032729"/>
    </source>
</evidence>
<evidence type="ECO:0000313" key="6">
    <source>
        <dbReference type="EMBL" id="GBP06076.1"/>
    </source>
</evidence>
<comment type="catalytic activity">
    <reaction evidence="1">
        <text>alpha-D-galactose = beta-D-galactose</text>
        <dbReference type="Rhea" id="RHEA:28675"/>
        <dbReference type="ChEBI" id="CHEBI:27667"/>
        <dbReference type="ChEBI" id="CHEBI:28061"/>
        <dbReference type="EC" id="5.1.3.3"/>
    </reaction>
    <physiologicalReaction direction="right-to-left" evidence="1">
        <dbReference type="Rhea" id="RHEA:28677"/>
    </physiologicalReaction>
</comment>
<protein>
    <recommendedName>
        <fullName evidence="3">Galactose mutarotase</fullName>
    </recommendedName>
    <alternativeName>
        <fullName evidence="4">Aldose 1-epimerase</fullName>
    </alternativeName>
</protein>
<evidence type="ECO:0000256" key="1">
    <source>
        <dbReference type="ARBA" id="ARBA00001712"/>
    </source>
</evidence>
<comment type="function">
    <text evidence="5">Mutarotase that catalyzes the interconversion of beta-D-galactose and alpha-D-galactose during galactose metabolism. Beta-D-galactose is metabolized in the liver into glucose 1-phosphate, the primary metabolic fuel, by the action of four enzymes that constitute the Leloir pathway: GALM, GALK1 (galactokinase), GALT (galactose-1-phosphate uridylyltransferase) and GALE (UDP-galactose-4'-epimerase). Involved in the maintenance of the equilibrium between the beta- and alpha-anomers of galactose, therefore ensuring a sufficient supply of the alpha-anomer for GALK1. Also active on D-glucose although shows a preference for galactose over glucose.</text>
</comment>
<dbReference type="PANTHER" id="PTHR10091">
    <property type="entry name" value="ALDOSE-1-EPIMERASE"/>
    <property type="match status" value="1"/>
</dbReference>
<dbReference type="SUPFAM" id="SSF74650">
    <property type="entry name" value="Galactose mutarotase-like"/>
    <property type="match status" value="1"/>
</dbReference>
<dbReference type="Pfam" id="PF01263">
    <property type="entry name" value="Aldose_epim"/>
    <property type="match status" value="1"/>
</dbReference>
<comment type="pathway">
    <text evidence="2">Carbohydrate metabolism; galactose metabolism.</text>
</comment>
<evidence type="ECO:0000256" key="5">
    <source>
        <dbReference type="ARBA" id="ARBA00045743"/>
    </source>
</evidence>
<keyword evidence="7" id="KW-1185">Reference proteome</keyword>
<dbReference type="AlphaFoldDB" id="A0A4C1SVV1"/>
<evidence type="ECO:0000256" key="3">
    <source>
        <dbReference type="ARBA" id="ARBA00021023"/>
    </source>
</evidence>
<accession>A0A4C1SVV1</accession>
<dbReference type="InterPro" id="IPR008183">
    <property type="entry name" value="Aldose_1/G6P_1-epimerase"/>
</dbReference>
<proteinExistence type="predicted"/>